<feature type="domain" description="Major facilitator superfamily (MFS) profile" evidence="7">
    <location>
        <begin position="7"/>
        <end position="395"/>
    </location>
</feature>
<feature type="transmembrane region" description="Helical" evidence="6">
    <location>
        <begin position="137"/>
        <end position="157"/>
    </location>
</feature>
<protein>
    <submittedName>
        <fullName evidence="8">MFS transporter</fullName>
    </submittedName>
</protein>
<sequence>MQIQPASLAFTLLLGILAAVPYSGIDINVPALAATGATFGKSASDASLTMSAFMVSLAAAPLLYGPVSDRLGRKPVVVFGILLFVVASLACAAAQSLSVLLICRFVQGAGAASTAITFAIIRDLFGGPAARAKIANVVIAINVVTVIAPTAGAALLTLGSWRLIYAVQAGIGAILLLAVLVGFAESARLDPAGRLSPAVLASYLRVLTHPVSFAYILVGAAGGATVFAYVTGSSLFFIDVAGLQPRQYGLIFSACSAAVTGGAFLDGRLGHRGISPAQVVTVGLALPAVAACTLLAMTLTGWTPPALVAALLIVVAFAFGMTMPNVMNATMQPLPEIAGAVGAAAGSIQLTAGATSSALVAALFDGRSALSMSAVMAACSLLALTGYWLLARPAERRIPFAANLETPT</sequence>
<feature type="transmembrane region" description="Helical" evidence="6">
    <location>
        <begin position="370"/>
        <end position="390"/>
    </location>
</feature>
<evidence type="ECO:0000313" key="9">
    <source>
        <dbReference type="Proteomes" id="UP000076959"/>
    </source>
</evidence>
<feature type="transmembrane region" description="Helical" evidence="6">
    <location>
        <begin position="213"/>
        <end position="238"/>
    </location>
</feature>
<dbReference type="PANTHER" id="PTHR23502:SF132">
    <property type="entry name" value="POLYAMINE TRANSPORTER 2-RELATED"/>
    <property type="match status" value="1"/>
</dbReference>
<dbReference type="EMBL" id="LUUB01000118">
    <property type="protein sequence ID" value="OAE99679.1"/>
    <property type="molecule type" value="Genomic_DNA"/>
</dbReference>
<organism evidence="8 9">
    <name type="scientific">Bradyrhizobium centrolobii</name>
    <dbReference type="NCBI Taxonomy" id="1505087"/>
    <lineage>
        <taxon>Bacteria</taxon>
        <taxon>Pseudomonadati</taxon>
        <taxon>Pseudomonadota</taxon>
        <taxon>Alphaproteobacteria</taxon>
        <taxon>Hyphomicrobiales</taxon>
        <taxon>Nitrobacteraceae</taxon>
        <taxon>Bradyrhizobium</taxon>
    </lineage>
</organism>
<dbReference type="InterPro" id="IPR020846">
    <property type="entry name" value="MFS_dom"/>
</dbReference>
<name>A0A176Y7U6_9BRAD</name>
<dbReference type="GO" id="GO:0005886">
    <property type="term" value="C:plasma membrane"/>
    <property type="evidence" value="ECO:0007669"/>
    <property type="project" value="TreeGrafter"/>
</dbReference>
<comment type="caution">
    <text evidence="8">The sequence shown here is derived from an EMBL/GenBank/DDBJ whole genome shotgun (WGS) entry which is preliminary data.</text>
</comment>
<evidence type="ECO:0000256" key="5">
    <source>
        <dbReference type="ARBA" id="ARBA00023136"/>
    </source>
</evidence>
<evidence type="ECO:0000313" key="8">
    <source>
        <dbReference type="EMBL" id="OAE99679.1"/>
    </source>
</evidence>
<dbReference type="GO" id="GO:0022857">
    <property type="term" value="F:transmembrane transporter activity"/>
    <property type="evidence" value="ECO:0007669"/>
    <property type="project" value="InterPro"/>
</dbReference>
<evidence type="ECO:0000256" key="1">
    <source>
        <dbReference type="ARBA" id="ARBA00004141"/>
    </source>
</evidence>
<keyword evidence="5 6" id="KW-0472">Membrane</keyword>
<dbReference type="PROSITE" id="PS50850">
    <property type="entry name" value="MFS"/>
    <property type="match status" value="1"/>
</dbReference>
<feature type="transmembrane region" description="Helical" evidence="6">
    <location>
        <begin position="46"/>
        <end position="64"/>
    </location>
</feature>
<feature type="transmembrane region" description="Helical" evidence="6">
    <location>
        <begin position="105"/>
        <end position="125"/>
    </location>
</feature>
<dbReference type="GO" id="GO:1990961">
    <property type="term" value="P:xenobiotic detoxification by transmembrane export across the plasma membrane"/>
    <property type="evidence" value="ECO:0007669"/>
    <property type="project" value="TreeGrafter"/>
</dbReference>
<feature type="transmembrane region" description="Helical" evidence="6">
    <location>
        <begin position="338"/>
        <end position="364"/>
    </location>
</feature>
<feature type="transmembrane region" description="Helical" evidence="6">
    <location>
        <begin position="76"/>
        <end position="99"/>
    </location>
</feature>
<evidence type="ECO:0000259" key="7">
    <source>
        <dbReference type="PROSITE" id="PS50850"/>
    </source>
</evidence>
<evidence type="ECO:0000256" key="6">
    <source>
        <dbReference type="SAM" id="Phobius"/>
    </source>
</evidence>
<proteinExistence type="predicted"/>
<accession>A0A176Y7U6</accession>
<dbReference type="Gene3D" id="1.20.1720.10">
    <property type="entry name" value="Multidrug resistance protein D"/>
    <property type="match status" value="1"/>
</dbReference>
<reference evidence="8 9" key="1">
    <citation type="submission" date="2016-03" db="EMBL/GenBank/DDBJ databases">
        <title>Draft Genome Sequence of the Strain BR 10245 (Bradyrhizobium sp.) isolated from nodules of Centrolobium paraense.</title>
        <authorList>
            <person name="Simoes-Araujo J.L.Sr."/>
            <person name="Barauna A.C."/>
            <person name="Silva K."/>
            <person name="Zilli J.E."/>
        </authorList>
    </citation>
    <scope>NUCLEOTIDE SEQUENCE [LARGE SCALE GENOMIC DNA]</scope>
    <source>
        <strain evidence="8 9">BR 10245</strain>
    </source>
</reference>
<dbReference type="PANTHER" id="PTHR23502">
    <property type="entry name" value="MAJOR FACILITATOR SUPERFAMILY"/>
    <property type="match status" value="1"/>
</dbReference>
<dbReference type="RefSeq" id="WP_063708323.1">
    <property type="nucleotide sequence ID" value="NZ_LUUB01000118.1"/>
</dbReference>
<gene>
    <name evidence="8" type="ORF">AYJ54_32870</name>
</gene>
<dbReference type="SUPFAM" id="SSF103473">
    <property type="entry name" value="MFS general substrate transporter"/>
    <property type="match status" value="1"/>
</dbReference>
<keyword evidence="3 6" id="KW-0812">Transmembrane</keyword>
<keyword evidence="4 6" id="KW-1133">Transmembrane helix</keyword>
<feature type="transmembrane region" description="Helical" evidence="6">
    <location>
        <begin position="163"/>
        <end position="184"/>
    </location>
</feature>
<dbReference type="CDD" id="cd17320">
    <property type="entry name" value="MFS_MdfA_MDR_like"/>
    <property type="match status" value="1"/>
</dbReference>
<feature type="transmembrane region" description="Helical" evidence="6">
    <location>
        <begin position="250"/>
        <end position="267"/>
    </location>
</feature>
<dbReference type="InterPro" id="IPR011701">
    <property type="entry name" value="MFS"/>
</dbReference>
<evidence type="ECO:0000256" key="4">
    <source>
        <dbReference type="ARBA" id="ARBA00022989"/>
    </source>
</evidence>
<keyword evidence="2" id="KW-0813">Transport</keyword>
<dbReference type="InterPro" id="IPR036259">
    <property type="entry name" value="MFS_trans_sf"/>
</dbReference>
<keyword evidence="9" id="KW-1185">Reference proteome</keyword>
<dbReference type="AlphaFoldDB" id="A0A176Y7U6"/>
<dbReference type="STRING" id="1505087.AYJ54_32870"/>
<evidence type="ECO:0000256" key="3">
    <source>
        <dbReference type="ARBA" id="ARBA00022692"/>
    </source>
</evidence>
<evidence type="ECO:0000256" key="2">
    <source>
        <dbReference type="ARBA" id="ARBA00022448"/>
    </source>
</evidence>
<dbReference type="Proteomes" id="UP000076959">
    <property type="component" value="Unassembled WGS sequence"/>
</dbReference>
<feature type="transmembrane region" description="Helical" evidence="6">
    <location>
        <begin position="279"/>
        <end position="300"/>
    </location>
</feature>
<dbReference type="OrthoDB" id="9800416at2"/>
<comment type="subcellular location">
    <subcellularLocation>
        <location evidence="1">Membrane</location>
        <topology evidence="1">Multi-pass membrane protein</topology>
    </subcellularLocation>
</comment>
<feature type="transmembrane region" description="Helical" evidence="6">
    <location>
        <begin position="306"/>
        <end position="326"/>
    </location>
</feature>
<dbReference type="Pfam" id="PF07690">
    <property type="entry name" value="MFS_1"/>
    <property type="match status" value="1"/>
</dbReference>